<accession>A0A182P473</accession>
<keyword evidence="2" id="KW-1185">Reference proteome</keyword>
<protein>
    <submittedName>
        <fullName evidence="1">Uncharacterized protein</fullName>
    </submittedName>
</protein>
<evidence type="ECO:0000313" key="1">
    <source>
        <dbReference type="EnsemblMetazoa" id="AEPI001709-PA"/>
    </source>
</evidence>
<dbReference type="Proteomes" id="UP000075885">
    <property type="component" value="Unassembled WGS sequence"/>
</dbReference>
<dbReference type="EnsemblMetazoa" id="AEPI001709-RA">
    <property type="protein sequence ID" value="AEPI001709-PA"/>
    <property type="gene ID" value="AEPI001709"/>
</dbReference>
<organism evidence="1 2">
    <name type="scientific">Anopheles epiroticus</name>
    <dbReference type="NCBI Taxonomy" id="199890"/>
    <lineage>
        <taxon>Eukaryota</taxon>
        <taxon>Metazoa</taxon>
        <taxon>Ecdysozoa</taxon>
        <taxon>Arthropoda</taxon>
        <taxon>Hexapoda</taxon>
        <taxon>Insecta</taxon>
        <taxon>Pterygota</taxon>
        <taxon>Neoptera</taxon>
        <taxon>Endopterygota</taxon>
        <taxon>Diptera</taxon>
        <taxon>Nematocera</taxon>
        <taxon>Culicoidea</taxon>
        <taxon>Culicidae</taxon>
        <taxon>Anophelinae</taxon>
        <taxon>Anopheles</taxon>
    </lineage>
</organism>
<dbReference type="AlphaFoldDB" id="A0A182P473"/>
<proteinExistence type="predicted"/>
<dbReference type="VEuPathDB" id="VectorBase:AEPI001709"/>
<reference evidence="1" key="2">
    <citation type="submission" date="2020-05" db="UniProtKB">
        <authorList>
            <consortium name="EnsemblMetazoa"/>
        </authorList>
    </citation>
    <scope>IDENTIFICATION</scope>
    <source>
        <strain evidence="1">Epiroticus2</strain>
    </source>
</reference>
<evidence type="ECO:0000313" key="2">
    <source>
        <dbReference type="Proteomes" id="UP000075885"/>
    </source>
</evidence>
<sequence length="28" mass="3268">MLPVWPALGPPCCRSTFCCRERFPRDKT</sequence>
<reference evidence="2" key="1">
    <citation type="submission" date="2013-03" db="EMBL/GenBank/DDBJ databases">
        <title>The Genome Sequence of Anopheles epiroticus epiroticus2.</title>
        <authorList>
            <consortium name="The Broad Institute Genomics Platform"/>
            <person name="Neafsey D.E."/>
            <person name="Howell P."/>
            <person name="Walker B."/>
            <person name="Young S.K."/>
            <person name="Zeng Q."/>
            <person name="Gargeya S."/>
            <person name="Fitzgerald M."/>
            <person name="Haas B."/>
            <person name="Abouelleil A."/>
            <person name="Allen A.W."/>
            <person name="Alvarado L."/>
            <person name="Arachchi H.M."/>
            <person name="Berlin A.M."/>
            <person name="Chapman S.B."/>
            <person name="Gainer-Dewar J."/>
            <person name="Goldberg J."/>
            <person name="Griggs A."/>
            <person name="Gujja S."/>
            <person name="Hansen M."/>
            <person name="Howarth C."/>
            <person name="Imamovic A."/>
            <person name="Ireland A."/>
            <person name="Larimer J."/>
            <person name="McCowan C."/>
            <person name="Murphy C."/>
            <person name="Pearson M."/>
            <person name="Poon T.W."/>
            <person name="Priest M."/>
            <person name="Roberts A."/>
            <person name="Saif S."/>
            <person name="Shea T."/>
            <person name="Sisk P."/>
            <person name="Sykes S."/>
            <person name="Wortman J."/>
            <person name="Nusbaum C."/>
            <person name="Birren B."/>
        </authorList>
    </citation>
    <scope>NUCLEOTIDE SEQUENCE [LARGE SCALE GENOMIC DNA]</scope>
    <source>
        <strain evidence="2">Epiroticus2</strain>
    </source>
</reference>
<name>A0A182P473_9DIPT</name>